<feature type="region of interest" description="Disordered" evidence="1">
    <location>
        <begin position="58"/>
        <end position="78"/>
    </location>
</feature>
<feature type="region of interest" description="Disordered" evidence="1">
    <location>
        <begin position="1"/>
        <end position="25"/>
    </location>
</feature>
<organism evidence="2 3">
    <name type="scientific">Phytophthora megakarya</name>
    <dbReference type="NCBI Taxonomy" id="4795"/>
    <lineage>
        <taxon>Eukaryota</taxon>
        <taxon>Sar</taxon>
        <taxon>Stramenopiles</taxon>
        <taxon>Oomycota</taxon>
        <taxon>Peronosporomycetes</taxon>
        <taxon>Peronosporales</taxon>
        <taxon>Peronosporaceae</taxon>
        <taxon>Phytophthora</taxon>
    </lineage>
</organism>
<dbReference type="AlphaFoldDB" id="A0A225WQI8"/>
<dbReference type="OrthoDB" id="127417at2759"/>
<keyword evidence="2" id="KW-0645">Protease</keyword>
<dbReference type="GO" id="GO:0008233">
    <property type="term" value="F:peptidase activity"/>
    <property type="evidence" value="ECO:0007669"/>
    <property type="project" value="UniProtKB-KW"/>
</dbReference>
<gene>
    <name evidence="2" type="ORF">PHMEG_0005836</name>
</gene>
<protein>
    <submittedName>
        <fullName evidence="2">Eukaryotic/viral aspartic protease</fullName>
    </submittedName>
</protein>
<keyword evidence="3" id="KW-1185">Reference proteome</keyword>
<sequence length="78" mass="8237">MIPRPGSTTPEDGVVIKQEPEPEAPSIGRLSVLSSVGTFTTDHGASDEREGYEEQFAVPNVAPPGPPRISAKVTVRPV</sequence>
<feature type="compositionally biased region" description="Polar residues" evidence="1">
    <location>
        <begin position="1"/>
        <end position="10"/>
    </location>
</feature>
<reference evidence="3" key="1">
    <citation type="submission" date="2017-03" db="EMBL/GenBank/DDBJ databases">
        <title>Phytopthora megakarya and P. palmivora, two closely related causual agents of cacao black pod achieved similar genome size and gene model numbers by different mechanisms.</title>
        <authorList>
            <person name="Ali S."/>
            <person name="Shao J."/>
            <person name="Larry D.J."/>
            <person name="Kronmiller B."/>
            <person name="Shen D."/>
            <person name="Strem M.D."/>
            <person name="Melnick R.L."/>
            <person name="Guiltinan M.J."/>
            <person name="Tyler B.M."/>
            <person name="Meinhardt L.W."/>
            <person name="Bailey B.A."/>
        </authorList>
    </citation>
    <scope>NUCLEOTIDE SEQUENCE [LARGE SCALE GENOMIC DNA]</scope>
    <source>
        <strain evidence="3">zdho120</strain>
    </source>
</reference>
<accession>A0A225WQI8</accession>
<keyword evidence="2" id="KW-0378">Hydrolase</keyword>
<evidence type="ECO:0000313" key="2">
    <source>
        <dbReference type="EMBL" id="OWZ19842.1"/>
    </source>
</evidence>
<evidence type="ECO:0000256" key="1">
    <source>
        <dbReference type="SAM" id="MobiDB-lite"/>
    </source>
</evidence>
<evidence type="ECO:0000313" key="3">
    <source>
        <dbReference type="Proteomes" id="UP000198211"/>
    </source>
</evidence>
<dbReference type="GO" id="GO:0006508">
    <property type="term" value="P:proteolysis"/>
    <property type="evidence" value="ECO:0007669"/>
    <property type="project" value="UniProtKB-KW"/>
</dbReference>
<name>A0A225WQI8_9STRA</name>
<comment type="caution">
    <text evidence="2">The sequence shown here is derived from an EMBL/GenBank/DDBJ whole genome shotgun (WGS) entry which is preliminary data.</text>
</comment>
<proteinExistence type="predicted"/>
<dbReference type="Proteomes" id="UP000198211">
    <property type="component" value="Unassembled WGS sequence"/>
</dbReference>
<dbReference type="EMBL" id="NBNE01000393">
    <property type="protein sequence ID" value="OWZ19842.1"/>
    <property type="molecule type" value="Genomic_DNA"/>
</dbReference>